<reference evidence="1" key="1">
    <citation type="submission" date="2022-03" db="EMBL/GenBank/DDBJ databases">
        <title>A functionally conserved STORR gene fusion in Papaver species that diverged 16.8 million years ago.</title>
        <authorList>
            <person name="Catania T."/>
        </authorList>
    </citation>
    <scope>NUCLEOTIDE SEQUENCE</scope>
    <source>
        <strain evidence="1">S-191538</strain>
    </source>
</reference>
<dbReference type="PANTHER" id="PTHR33527:SF14">
    <property type="entry name" value="OS07G0274300 PROTEIN"/>
    <property type="match status" value="1"/>
</dbReference>
<organism evidence="1 2">
    <name type="scientific">Papaver nudicaule</name>
    <name type="common">Iceland poppy</name>
    <dbReference type="NCBI Taxonomy" id="74823"/>
    <lineage>
        <taxon>Eukaryota</taxon>
        <taxon>Viridiplantae</taxon>
        <taxon>Streptophyta</taxon>
        <taxon>Embryophyta</taxon>
        <taxon>Tracheophyta</taxon>
        <taxon>Spermatophyta</taxon>
        <taxon>Magnoliopsida</taxon>
        <taxon>Ranunculales</taxon>
        <taxon>Papaveraceae</taxon>
        <taxon>Papaveroideae</taxon>
        <taxon>Papaver</taxon>
    </lineage>
</organism>
<protein>
    <submittedName>
        <fullName evidence="1">Uncharacterized protein</fullName>
    </submittedName>
</protein>
<sequence>MADNVTAEDIRNWHLDDRQLFKRMVVENGRELVMCMHAIAYWIVLEQFGFPNMVQKLLLETRNMVVNRVLDEAVICIYWLQFVTSAPTVNVSDMPFTQDLMGGKPISCSILHSNRKTILTKVNKTVFESLAIGFEDIIQEVSGMTFAQLNVQHLSAFTPSELRYAGGSTSAVQSTDPNQTRFGKDEHLPESKRAIFFTFTQENTVQRKELESFLEGSFGVGCFQKITLQQVPENSQPLWASVVFYSEIPVLAIMKGRETAPITINGKKAWAGKEWL</sequence>
<dbReference type="PANTHER" id="PTHR33527">
    <property type="entry name" value="OS07G0274300 PROTEIN"/>
    <property type="match status" value="1"/>
</dbReference>
<comment type="caution">
    <text evidence="1">The sequence shown here is derived from an EMBL/GenBank/DDBJ whole genome shotgun (WGS) entry which is preliminary data.</text>
</comment>
<evidence type="ECO:0000313" key="2">
    <source>
        <dbReference type="Proteomes" id="UP001177140"/>
    </source>
</evidence>
<dbReference type="Proteomes" id="UP001177140">
    <property type="component" value="Unassembled WGS sequence"/>
</dbReference>
<proteinExistence type="predicted"/>
<dbReference type="EMBL" id="JAJJMA010236299">
    <property type="protein sequence ID" value="MCL7042515.1"/>
    <property type="molecule type" value="Genomic_DNA"/>
</dbReference>
<keyword evidence="2" id="KW-1185">Reference proteome</keyword>
<name>A0AA41VJM1_PAPNU</name>
<evidence type="ECO:0000313" key="1">
    <source>
        <dbReference type="EMBL" id="MCL7042515.1"/>
    </source>
</evidence>
<dbReference type="AlphaFoldDB" id="A0AA41VJM1"/>
<accession>A0AA41VJM1</accession>
<gene>
    <name evidence="1" type="ORF">MKW94_025815</name>
</gene>